<dbReference type="EMBL" id="AOHZ01000108">
    <property type="protein sequence ID" value="ELY48827.1"/>
    <property type="molecule type" value="Genomic_DNA"/>
</dbReference>
<dbReference type="eggNOG" id="arCOG06354">
    <property type="taxonomic scope" value="Archaea"/>
</dbReference>
<dbReference type="AlphaFoldDB" id="L9WHJ4"/>
<dbReference type="Proteomes" id="UP000011602">
    <property type="component" value="Unassembled WGS sequence"/>
</dbReference>
<dbReference type="Pfam" id="PF09489">
    <property type="entry name" value="CbtB"/>
    <property type="match status" value="1"/>
</dbReference>
<evidence type="ECO:0000313" key="2">
    <source>
        <dbReference type="EMBL" id="ELY48827.1"/>
    </source>
</evidence>
<protein>
    <recommendedName>
        <fullName evidence="4">Cobalt transporter subunit CbtB</fullName>
    </recommendedName>
</protein>
<evidence type="ECO:0000313" key="3">
    <source>
        <dbReference type="Proteomes" id="UP000011602"/>
    </source>
</evidence>
<evidence type="ECO:0000256" key="1">
    <source>
        <dbReference type="SAM" id="Phobius"/>
    </source>
</evidence>
<keyword evidence="1" id="KW-0812">Transmembrane</keyword>
<dbReference type="InterPro" id="IPR012667">
    <property type="entry name" value="CbtB_put"/>
</dbReference>
<keyword evidence="1" id="KW-1133">Transmembrane helix</keyword>
<organism evidence="2 3">
    <name type="scientific">Natronolimnohabitans innermongolicus JCM 12255</name>
    <dbReference type="NCBI Taxonomy" id="1227499"/>
    <lineage>
        <taxon>Archaea</taxon>
        <taxon>Methanobacteriati</taxon>
        <taxon>Methanobacteriota</taxon>
        <taxon>Stenosarchaea group</taxon>
        <taxon>Halobacteria</taxon>
        <taxon>Halobacteriales</taxon>
        <taxon>Natrialbaceae</taxon>
        <taxon>Natronolimnohabitans</taxon>
    </lineage>
</organism>
<evidence type="ECO:0008006" key="4">
    <source>
        <dbReference type="Google" id="ProtNLM"/>
    </source>
</evidence>
<feature type="transmembrane region" description="Helical" evidence="1">
    <location>
        <begin position="20"/>
        <end position="40"/>
    </location>
</feature>
<reference evidence="2 3" key="1">
    <citation type="journal article" date="2014" name="PLoS Genet.">
        <title>Phylogenetically driven sequencing of extremely halophilic archaea reveals strategies for static and dynamic osmo-response.</title>
        <authorList>
            <person name="Becker E.A."/>
            <person name="Seitzer P.M."/>
            <person name="Tritt A."/>
            <person name="Larsen D."/>
            <person name="Krusor M."/>
            <person name="Yao A.I."/>
            <person name="Wu D."/>
            <person name="Madern D."/>
            <person name="Eisen J.A."/>
            <person name="Darling A.E."/>
            <person name="Facciotti M.T."/>
        </authorList>
    </citation>
    <scope>NUCLEOTIDE SEQUENCE [LARGE SCALE GENOMIC DNA]</scope>
    <source>
        <strain evidence="2 3">JCM 12255</strain>
    </source>
</reference>
<name>L9WHJ4_9EURY</name>
<proteinExistence type="predicted"/>
<keyword evidence="1" id="KW-0472">Membrane</keyword>
<dbReference type="RefSeq" id="WP_007261572.1">
    <property type="nucleotide sequence ID" value="NZ_AOHZ01000108.1"/>
</dbReference>
<gene>
    <name evidence="2" type="ORF">C493_21631</name>
</gene>
<dbReference type="OrthoDB" id="285177at2157"/>
<comment type="caution">
    <text evidence="2">The sequence shown here is derived from an EMBL/GenBank/DDBJ whole genome shotgun (WGS) entry which is preliminary data.</text>
</comment>
<keyword evidence="3" id="KW-1185">Reference proteome</keyword>
<dbReference type="STRING" id="1227499.C493_21631"/>
<accession>L9WHJ4</accession>
<sequence length="61" mass="6620">MTANETVGDRIDLARNQLTPLQITAGLAFGAAIAFTLLFVQEPMVHDAMHNFRHAAGITCH</sequence>
<dbReference type="PATRIC" id="fig|1227499.3.peg.4441"/>